<accession>E4UUG0</accession>
<evidence type="ECO:0000313" key="2">
    <source>
        <dbReference type="Proteomes" id="UP000002669"/>
    </source>
</evidence>
<gene>
    <name evidence="1" type="ORF">MGYG_09036</name>
</gene>
<dbReference type="OrthoDB" id="4177029at2759"/>
<name>E4UUG0_ARTGP</name>
<organism evidence="2">
    <name type="scientific">Arthroderma gypseum (strain ATCC MYA-4604 / CBS 118893)</name>
    <name type="common">Microsporum gypseum</name>
    <dbReference type="NCBI Taxonomy" id="535722"/>
    <lineage>
        <taxon>Eukaryota</taxon>
        <taxon>Fungi</taxon>
        <taxon>Dikarya</taxon>
        <taxon>Ascomycota</taxon>
        <taxon>Pezizomycotina</taxon>
        <taxon>Eurotiomycetes</taxon>
        <taxon>Eurotiomycetidae</taxon>
        <taxon>Onygenales</taxon>
        <taxon>Arthrodermataceae</taxon>
        <taxon>Nannizzia</taxon>
    </lineage>
</organism>
<dbReference type="VEuPathDB" id="FungiDB:MGYG_09036"/>
<reference evidence="2" key="1">
    <citation type="journal article" date="2012" name="MBio">
        <title>Comparative genome analysis of Trichophyton rubrum and related dermatophytes reveals candidate genes involved in infection.</title>
        <authorList>
            <person name="Martinez D.A."/>
            <person name="Oliver B.G."/>
            <person name="Graeser Y."/>
            <person name="Goldberg J.M."/>
            <person name="Li W."/>
            <person name="Martinez-Rossi N.M."/>
            <person name="Monod M."/>
            <person name="Shelest E."/>
            <person name="Barton R.C."/>
            <person name="Birch E."/>
            <person name="Brakhage A.A."/>
            <person name="Chen Z."/>
            <person name="Gurr S.J."/>
            <person name="Heiman D."/>
            <person name="Heitman J."/>
            <person name="Kosti I."/>
            <person name="Rossi A."/>
            <person name="Saif S."/>
            <person name="Samalova M."/>
            <person name="Saunders C.W."/>
            <person name="Shea T."/>
            <person name="Summerbell R.C."/>
            <person name="Xu J."/>
            <person name="Young S."/>
            <person name="Zeng Q."/>
            <person name="Birren B.W."/>
            <person name="Cuomo C.A."/>
            <person name="White T.C."/>
        </authorList>
    </citation>
    <scope>NUCLEOTIDE SEQUENCE [LARGE SCALE GENOMIC DNA]</scope>
    <source>
        <strain evidence="2">ATCC MYA-4604 / CBS 118893</strain>
    </source>
</reference>
<evidence type="ECO:0000313" key="1">
    <source>
        <dbReference type="EMBL" id="EFR00927.1"/>
    </source>
</evidence>
<dbReference type="EMBL" id="DS989824">
    <property type="protein sequence ID" value="EFR00927.1"/>
    <property type="molecule type" value="Genomic_DNA"/>
</dbReference>
<protein>
    <submittedName>
        <fullName evidence="1">Uncharacterized protein</fullName>
    </submittedName>
</protein>
<keyword evidence="2" id="KW-1185">Reference proteome</keyword>
<dbReference type="InParanoid" id="E4UUG0"/>
<dbReference type="Proteomes" id="UP000002669">
    <property type="component" value="Unassembled WGS sequence"/>
</dbReference>
<dbReference type="GeneID" id="10029040"/>
<dbReference type="HOGENOM" id="CLU_2830723_0_0_1"/>
<sequence length="66" mass="7326">MASTNSYRRLSINDTMEHHTLPSVVAPTLDYNPPLRQRGTSLYLCCGCGDGPKMYFNAIMLHTHAG</sequence>
<dbReference type="RefSeq" id="XP_003173757.1">
    <property type="nucleotide sequence ID" value="XM_003173709.1"/>
</dbReference>
<dbReference type="AlphaFoldDB" id="E4UUG0"/>
<proteinExistence type="predicted"/>